<dbReference type="RefSeq" id="WP_110336519.1">
    <property type="nucleotide sequence ID" value="NZ_MASU01000005.1"/>
</dbReference>
<dbReference type="InterPro" id="IPR009081">
    <property type="entry name" value="PP-bd_ACP"/>
</dbReference>
<dbReference type="AlphaFoldDB" id="A0A318LVM6"/>
<dbReference type="SUPFAM" id="SSF47336">
    <property type="entry name" value="ACP-like"/>
    <property type="match status" value="1"/>
</dbReference>
<evidence type="ECO:0000313" key="2">
    <source>
        <dbReference type="EMBL" id="PXY36507.1"/>
    </source>
</evidence>
<comment type="caution">
    <text evidence="2">The sequence shown here is derived from an EMBL/GenBank/DDBJ whole genome shotgun (WGS) entry which is preliminary data.</text>
</comment>
<dbReference type="Proteomes" id="UP000247892">
    <property type="component" value="Unassembled WGS sequence"/>
</dbReference>
<dbReference type="InterPro" id="IPR036736">
    <property type="entry name" value="ACP-like_sf"/>
</dbReference>
<sequence>MTAEPFTPDRARDAVRTALLGIVPDAELDDVRPDENLRQALELDSMDFLAFVRRLADATGKEIDEDDYPRLETLDSCVGFLTTGN</sequence>
<dbReference type="EMBL" id="MASU01000005">
    <property type="protein sequence ID" value="PXY36507.1"/>
    <property type="molecule type" value="Genomic_DNA"/>
</dbReference>
<dbReference type="Gene3D" id="1.10.1200.10">
    <property type="entry name" value="ACP-like"/>
    <property type="match status" value="1"/>
</dbReference>
<reference evidence="2 3" key="1">
    <citation type="submission" date="2016-07" db="EMBL/GenBank/DDBJ databases">
        <title>Draft genome sequence of Prauserella sp. YIM 121212, isolated from alkaline soil.</title>
        <authorList>
            <person name="Ruckert C."/>
            <person name="Albersmeier A."/>
            <person name="Jiang C.-L."/>
            <person name="Jiang Y."/>
            <person name="Kalinowski J."/>
            <person name="Schneider O."/>
            <person name="Winkler A."/>
            <person name="Zotchev S.B."/>
        </authorList>
    </citation>
    <scope>NUCLEOTIDE SEQUENCE [LARGE SCALE GENOMIC DNA]</scope>
    <source>
        <strain evidence="2 3">YIM 121212</strain>
    </source>
</reference>
<dbReference type="OrthoDB" id="9810922at2"/>
<accession>A0A318LVM6</accession>
<organism evidence="2 3">
    <name type="scientific">Prauserella flavalba</name>
    <dbReference type="NCBI Taxonomy" id="1477506"/>
    <lineage>
        <taxon>Bacteria</taxon>
        <taxon>Bacillati</taxon>
        <taxon>Actinomycetota</taxon>
        <taxon>Actinomycetes</taxon>
        <taxon>Pseudonocardiales</taxon>
        <taxon>Pseudonocardiaceae</taxon>
        <taxon>Prauserella</taxon>
    </lineage>
</organism>
<proteinExistence type="predicted"/>
<keyword evidence="3" id="KW-1185">Reference proteome</keyword>
<gene>
    <name evidence="2" type="ORF">BA062_14055</name>
</gene>
<name>A0A318LVM6_9PSEU</name>
<evidence type="ECO:0000313" key="3">
    <source>
        <dbReference type="Proteomes" id="UP000247892"/>
    </source>
</evidence>
<evidence type="ECO:0000259" key="1">
    <source>
        <dbReference type="Pfam" id="PF00550"/>
    </source>
</evidence>
<feature type="domain" description="Carrier" evidence="1">
    <location>
        <begin position="27"/>
        <end position="77"/>
    </location>
</feature>
<protein>
    <submittedName>
        <fullName evidence="2">Phosphopantetheine-binding protein</fullName>
    </submittedName>
</protein>
<dbReference type="Pfam" id="PF00550">
    <property type="entry name" value="PP-binding"/>
    <property type="match status" value="1"/>
</dbReference>